<keyword evidence="3" id="KW-0560">Oxidoreductase</keyword>
<dbReference type="GO" id="GO:0008703">
    <property type="term" value="F:5-amino-6-(5-phosphoribosylamino)uracil reductase activity"/>
    <property type="evidence" value="ECO:0007669"/>
    <property type="project" value="InterPro"/>
</dbReference>
<evidence type="ECO:0000256" key="2">
    <source>
        <dbReference type="ARBA" id="ARBA00022857"/>
    </source>
</evidence>
<dbReference type="SUPFAM" id="SSF53597">
    <property type="entry name" value="Dihydrofolate reductase-like"/>
    <property type="match status" value="1"/>
</dbReference>
<sequence length="225" mass="24310">MSTGSEEAGAGPVEIVLKLATSLDGAIALANGDSQWITGEESRRAVHRMRAETQLILTGAGTVRADDPRLTARDVDAFNGPQPDCAILSSSGDLASDARLLEERRRVMLFSAESPASVPEGVQSITVEGDVNARPRFEQVIESLRERGYTRILIEAGARVATSALASGLVTRIEWFRAPIVLGGDAKPVFADLRLERLDAAPRFIRIDVRPCGADTHETYRRETA</sequence>
<reference evidence="5 6" key="1">
    <citation type="journal article" date="2013" name="Int. J. Syst. Evol. Microbiol.">
        <title>Marinicauda pacifica gen. nov., sp. nov., a prosthecate alphaproteobacterium of the family Hyphomonadaceae isolated from deep seawater.</title>
        <authorList>
            <person name="Zhang X.Y."/>
            <person name="Li G.W."/>
            <person name="Wang C.S."/>
            <person name="Zhang Y.J."/>
            <person name="Xu X.W."/>
            <person name="Li H."/>
            <person name="Liu A."/>
            <person name="Liu C."/>
            <person name="Xie B.B."/>
            <person name="Qin Q.L."/>
            <person name="Xu Z."/>
            <person name="Chen X.L."/>
            <person name="Zhou B.C."/>
            <person name="Zhang Y.Z."/>
        </authorList>
    </citation>
    <scope>NUCLEOTIDE SEQUENCE [LARGE SCALE GENOMIC DNA]</scope>
    <source>
        <strain evidence="5 6">P-1 km-3</strain>
    </source>
</reference>
<dbReference type="GO" id="GO:0009231">
    <property type="term" value="P:riboflavin biosynthetic process"/>
    <property type="evidence" value="ECO:0007669"/>
    <property type="project" value="InterPro"/>
</dbReference>
<keyword evidence="2" id="KW-0521">NADP</keyword>
<gene>
    <name evidence="5" type="ORF">E5162_04705</name>
</gene>
<accession>A0A4S2HET1</accession>
<dbReference type="InterPro" id="IPR002734">
    <property type="entry name" value="RibDG_C"/>
</dbReference>
<dbReference type="Gene3D" id="3.40.430.10">
    <property type="entry name" value="Dihydrofolate Reductase, subunit A"/>
    <property type="match status" value="1"/>
</dbReference>
<evidence type="ECO:0000256" key="3">
    <source>
        <dbReference type="ARBA" id="ARBA00023002"/>
    </source>
</evidence>
<comment type="caution">
    <text evidence="5">The sequence shown here is derived from an EMBL/GenBank/DDBJ whole genome shotgun (WGS) entry which is preliminary data.</text>
</comment>
<evidence type="ECO:0000313" key="5">
    <source>
        <dbReference type="EMBL" id="TGY94577.1"/>
    </source>
</evidence>
<dbReference type="RefSeq" id="WP_135943774.1">
    <property type="nucleotide sequence ID" value="NZ_BMEI01000001.1"/>
</dbReference>
<dbReference type="PANTHER" id="PTHR38011">
    <property type="entry name" value="DIHYDROFOLATE REDUCTASE FAMILY PROTEIN (AFU_ORTHOLOGUE AFUA_8G06820)"/>
    <property type="match status" value="1"/>
</dbReference>
<protein>
    <submittedName>
        <fullName evidence="5">RibD family protein</fullName>
    </submittedName>
</protein>
<dbReference type="EMBL" id="SRXV01000001">
    <property type="protein sequence ID" value="TGY94577.1"/>
    <property type="molecule type" value="Genomic_DNA"/>
</dbReference>
<dbReference type="OrthoDB" id="9800865at2"/>
<keyword evidence="6" id="KW-1185">Reference proteome</keyword>
<evidence type="ECO:0000313" key="6">
    <source>
        <dbReference type="Proteomes" id="UP000305451"/>
    </source>
</evidence>
<name>A0A4S2HET1_9PROT</name>
<organism evidence="5 6">
    <name type="scientific">Marinicauda pacifica</name>
    <dbReference type="NCBI Taxonomy" id="1133559"/>
    <lineage>
        <taxon>Bacteria</taxon>
        <taxon>Pseudomonadati</taxon>
        <taxon>Pseudomonadota</taxon>
        <taxon>Alphaproteobacteria</taxon>
        <taxon>Maricaulales</taxon>
        <taxon>Maricaulaceae</taxon>
        <taxon>Marinicauda</taxon>
    </lineage>
</organism>
<dbReference type="Pfam" id="PF01872">
    <property type="entry name" value="RibD_C"/>
    <property type="match status" value="1"/>
</dbReference>
<evidence type="ECO:0000256" key="1">
    <source>
        <dbReference type="ARBA" id="ARBA00005104"/>
    </source>
</evidence>
<feature type="domain" description="Bacterial bifunctional deaminase-reductase C-terminal" evidence="4">
    <location>
        <begin position="15"/>
        <end position="207"/>
    </location>
</feature>
<dbReference type="InterPro" id="IPR024072">
    <property type="entry name" value="DHFR-like_dom_sf"/>
</dbReference>
<dbReference type="InterPro" id="IPR050765">
    <property type="entry name" value="Riboflavin_Biosynth_HTPR"/>
</dbReference>
<dbReference type="Proteomes" id="UP000305451">
    <property type="component" value="Unassembled WGS sequence"/>
</dbReference>
<proteinExistence type="predicted"/>
<dbReference type="AlphaFoldDB" id="A0A4S2HET1"/>
<dbReference type="PANTHER" id="PTHR38011:SF7">
    <property type="entry name" value="2,5-DIAMINO-6-RIBOSYLAMINO-4(3H)-PYRIMIDINONE 5'-PHOSPHATE REDUCTASE"/>
    <property type="match status" value="1"/>
</dbReference>
<comment type="pathway">
    <text evidence="1">Cofactor biosynthesis; riboflavin biosynthesis.</text>
</comment>
<evidence type="ECO:0000259" key="4">
    <source>
        <dbReference type="Pfam" id="PF01872"/>
    </source>
</evidence>